<organism evidence="1 2">
    <name type="scientific">Polynucleobacter paneuropaeus</name>
    <dbReference type="NCBI Taxonomy" id="2527775"/>
    <lineage>
        <taxon>Bacteria</taxon>
        <taxon>Pseudomonadati</taxon>
        <taxon>Pseudomonadota</taxon>
        <taxon>Betaproteobacteria</taxon>
        <taxon>Burkholderiales</taxon>
        <taxon>Burkholderiaceae</taxon>
        <taxon>Polynucleobacter</taxon>
    </lineage>
</organism>
<protein>
    <submittedName>
        <fullName evidence="1">Uncharacterized protein</fullName>
    </submittedName>
</protein>
<proteinExistence type="predicted"/>
<dbReference type="AlphaFoldDB" id="A0AAE2YK60"/>
<evidence type="ECO:0000313" key="2">
    <source>
        <dbReference type="Proteomes" id="UP000762271"/>
    </source>
</evidence>
<reference evidence="1" key="1">
    <citation type="journal article" date="2021" name="Genome Biol. Evol.">
        <title>Continental-Scale Gene Flow Prevents Allopatric Divergence of Pelagic Freshwater Bacteria.</title>
        <authorList>
            <person name="Hoetzinger M."/>
            <person name="Pitt A."/>
            <person name="Huemer A."/>
            <person name="Hahn M.W."/>
        </authorList>
    </citation>
    <scope>NUCLEOTIDE SEQUENCE</scope>
    <source>
        <strain evidence="1">AP-YLGG-20-G6</strain>
    </source>
</reference>
<gene>
    <name evidence="1" type="ORF">G6693_03695</name>
</gene>
<evidence type="ECO:0000313" key="1">
    <source>
        <dbReference type="EMBL" id="MBT8591026.1"/>
    </source>
</evidence>
<comment type="caution">
    <text evidence="1">The sequence shown here is derived from an EMBL/GenBank/DDBJ whole genome shotgun (WGS) entry which is preliminary data.</text>
</comment>
<dbReference type="Proteomes" id="UP000762271">
    <property type="component" value="Unassembled WGS sequence"/>
</dbReference>
<dbReference type="EMBL" id="JAANGI010000001">
    <property type="protein sequence ID" value="MBT8591026.1"/>
    <property type="molecule type" value="Genomic_DNA"/>
</dbReference>
<sequence length="56" mass="6633">MDKMHFTRMDHDVGLRQVEDDVWLVSFMDYDMAYFDMESSRVQALENPFGPKVLGM</sequence>
<accession>A0AAE2YK60</accession>
<name>A0AAE2YK60_9BURK</name>